<reference evidence="1 2" key="2">
    <citation type="journal article" date="2016" name="Appl. Microbiol. Biotechnol.">
        <title>Mutations improving production and secretion of extracellular lipase by Burkholderia glumae PG1.</title>
        <authorList>
            <person name="Knapp A."/>
            <person name="Voget S."/>
            <person name="Gao R."/>
            <person name="Zaburannyi N."/>
            <person name="Krysciak D."/>
            <person name="Breuer M."/>
            <person name="Hauer B."/>
            <person name="Streit W.R."/>
            <person name="Muller R."/>
            <person name="Daniel R."/>
            <person name="Jaeger K.E."/>
        </authorList>
    </citation>
    <scope>NUCLEOTIDE SEQUENCE [LARGE SCALE GENOMIC DNA]</scope>
    <source>
        <strain evidence="1 2">PG1</strain>
    </source>
</reference>
<reference evidence="2" key="1">
    <citation type="submission" date="2011-03" db="EMBL/GenBank/DDBJ databases">
        <authorList>
            <person name="Voget S."/>
            <person name="Streit W.R."/>
            <person name="Jaeger K.E."/>
            <person name="Daniel R."/>
        </authorList>
    </citation>
    <scope>NUCLEOTIDE SEQUENCE [LARGE SCALE GENOMIC DNA]</scope>
    <source>
        <strain evidence="2">PG1</strain>
    </source>
</reference>
<proteinExistence type="predicted"/>
<evidence type="ECO:0000313" key="1">
    <source>
        <dbReference type="EMBL" id="AJK46235.1"/>
    </source>
</evidence>
<accession>A0A0B6RYT8</accession>
<organism evidence="1 2">
    <name type="scientific">Burkholderia plantarii</name>
    <dbReference type="NCBI Taxonomy" id="41899"/>
    <lineage>
        <taxon>Bacteria</taxon>
        <taxon>Pseudomonadati</taxon>
        <taxon>Pseudomonadota</taxon>
        <taxon>Betaproteobacteria</taxon>
        <taxon>Burkholderiales</taxon>
        <taxon>Burkholderiaceae</taxon>
        <taxon>Burkholderia</taxon>
    </lineage>
</organism>
<dbReference type="RefSeq" id="WP_042624798.1">
    <property type="nucleotide sequence ID" value="NZ_CP002580.1"/>
</dbReference>
<dbReference type="KEGG" id="bgp:BGL_1c17260"/>
<dbReference type="HOGENOM" id="CLU_086264_0_0_4"/>
<sequence length="273" mass="29324">MPTIPAIGVSPSLDGSALTSIWDGLSPHLIASFYEVAKTGEDSWGRIPEKTDPVTVLAPLGDASLEMVLNWQSPFEQAGPESRAPTLMAMLQSGALQPIIEAVIGKKHDASNSGAQQQSSDFLRQFEGRTGITKLNSTQVFNGMPPVKITVTALFRAWRDAASEVEAPFNKLMEWALPIELSKDGSVLARAAETLKGGMGAVEALMPSRSPTRIAMRYKGRTFSPLVIESIGMPLNSPVDVNGRYVELAVPLTLCTLTAIDRKDWSNASVTSL</sequence>
<keyword evidence="2" id="KW-1185">Reference proteome</keyword>
<evidence type="ECO:0000313" key="2">
    <source>
        <dbReference type="Proteomes" id="UP000031838"/>
    </source>
</evidence>
<gene>
    <name evidence="1" type="ORF">BGL_1c17260</name>
</gene>
<name>A0A0B6RYT8_BURPL</name>
<dbReference type="Proteomes" id="UP000031838">
    <property type="component" value="Chromosome 1"/>
</dbReference>
<dbReference type="AlphaFoldDB" id="A0A0B6RYT8"/>
<protein>
    <submittedName>
        <fullName evidence="1">Uncharacterized protein</fullName>
    </submittedName>
</protein>
<dbReference type="EMBL" id="CP002580">
    <property type="protein sequence ID" value="AJK46235.1"/>
    <property type="molecule type" value="Genomic_DNA"/>
</dbReference>